<dbReference type="GO" id="GO:0006999">
    <property type="term" value="P:nuclear pore organization"/>
    <property type="evidence" value="ECO:0007669"/>
    <property type="project" value="TreeGrafter"/>
</dbReference>
<comment type="subcellular location">
    <subcellularLocation>
        <location evidence="1">Nucleus membrane</location>
        <topology evidence="1">Multi-pass membrane protein</topology>
    </subcellularLocation>
    <subcellularLocation>
        <location evidence="2">Nucleus</location>
        <location evidence="2">Nuclear pore complex</location>
    </subcellularLocation>
</comment>
<evidence type="ECO:0000256" key="2">
    <source>
        <dbReference type="ARBA" id="ARBA00004567"/>
    </source>
</evidence>
<keyword evidence="5 14" id="KW-0812">Transmembrane</keyword>
<feature type="transmembrane region" description="Helical" evidence="14">
    <location>
        <begin position="79"/>
        <end position="98"/>
    </location>
</feature>
<keyword evidence="7" id="KW-0653">Protein transport</keyword>
<evidence type="ECO:0000256" key="6">
    <source>
        <dbReference type="ARBA" id="ARBA00022816"/>
    </source>
</evidence>
<evidence type="ECO:0000256" key="10">
    <source>
        <dbReference type="ARBA" id="ARBA00023132"/>
    </source>
</evidence>
<dbReference type="GO" id="GO:0015031">
    <property type="term" value="P:protein transport"/>
    <property type="evidence" value="ECO:0007669"/>
    <property type="project" value="UniProtKB-KW"/>
</dbReference>
<dbReference type="Pfam" id="PF09531">
    <property type="entry name" value="Ndc1_Nup"/>
    <property type="match status" value="2"/>
</dbReference>
<comment type="caution">
    <text evidence="15">The sequence shown here is derived from an EMBL/GenBank/DDBJ whole genome shotgun (WGS) entry which is preliminary data.</text>
</comment>
<feature type="transmembrane region" description="Helical" evidence="14">
    <location>
        <begin position="171"/>
        <end position="192"/>
    </location>
</feature>
<evidence type="ECO:0000256" key="11">
    <source>
        <dbReference type="ARBA" id="ARBA00023136"/>
    </source>
</evidence>
<keyword evidence="8 14" id="KW-1133">Transmembrane helix</keyword>
<dbReference type="PANTHER" id="PTHR13269:SF6">
    <property type="entry name" value="NUCLEOPORIN NDC1"/>
    <property type="match status" value="1"/>
</dbReference>
<comment type="similarity">
    <text evidence="3">Belongs to the NDC1 family.</text>
</comment>
<dbReference type="Proteomes" id="UP000636479">
    <property type="component" value="Unassembled WGS sequence"/>
</dbReference>
<evidence type="ECO:0008006" key="17">
    <source>
        <dbReference type="Google" id="ProtNLM"/>
    </source>
</evidence>
<dbReference type="AlphaFoldDB" id="A0A8H6SS55"/>
<dbReference type="EMBL" id="JACAZF010000005">
    <property type="protein sequence ID" value="KAF7303892.1"/>
    <property type="molecule type" value="Genomic_DNA"/>
</dbReference>
<evidence type="ECO:0000313" key="15">
    <source>
        <dbReference type="EMBL" id="KAF7303892.1"/>
    </source>
</evidence>
<sequence length="684" mass="73445">MPLAIKKSTRKGMMSSSSTPIRAITTPLRSPTPAPIPSSDKLYEPHAKAVLRRRLTNRVFVYTALVSLASGFYWSGLEWGVGAAVIVWLGGFLPIILLKKTHLTVSHTSAPSPALLLQRSFAPPLRIRTANALQAHLISALAILALHTTLDNNRIPVFIKSRKHPYTLHPVLMLFALNQSVVACLCVLRAVMRDVWVFPFKRPALLPSPGTLLAPIVISLVTLPISLTLVFVVIPILRRIPILSLVFTFTRTPHLSVLKHVPRALTVSILTTALWEMTAAIWESVLSEELGTTPAIRTLVSGISISSTPAPTSAPTSSYPGTGSSVFSTPARSSSSPFASQVSSVEQDAPAPIPETKPVTVYTHLAYAELHKIAMALSETPSVDAKAATELFDVDGLVWSTLARETLILLGNEYQVLLGRGVAPSPPPPPSKVPATGFSTPVPATPTVGSTTASTSRITQTPLIKQNIFAPKSVPSSPAARVGAALASGETVEGIVGPVVDGLPLPDINLTAQLKGYVPKIDVQKHLRLPGWLSRLVSVSLPKAWTRPRMGRTVREWVPRSEVCIEAVEVLTHLTSVSLTADRFGVAQRDIPRILEALLAFLTAVESAQAELRAKLEDSNISFEEKDDVEAAGGVVGDLGDALKDGIARIVRTFGDKLRAFKFPPRTASRLQEFVDYSHGAVIG</sequence>
<feature type="region of interest" description="Disordered" evidence="13">
    <location>
        <begin position="307"/>
        <end position="332"/>
    </location>
</feature>
<dbReference type="GeneID" id="59345459"/>
<protein>
    <recommendedName>
        <fullName evidence="17">Nucleoporin protein Ndc1-Nup</fullName>
    </recommendedName>
</protein>
<keyword evidence="10" id="KW-0906">Nuclear pore complex</keyword>
<evidence type="ECO:0000256" key="1">
    <source>
        <dbReference type="ARBA" id="ARBA00004232"/>
    </source>
</evidence>
<evidence type="ECO:0000256" key="8">
    <source>
        <dbReference type="ARBA" id="ARBA00022989"/>
    </source>
</evidence>
<dbReference type="GO" id="GO:0031965">
    <property type="term" value="C:nuclear membrane"/>
    <property type="evidence" value="ECO:0007669"/>
    <property type="project" value="UniProtKB-SubCell"/>
</dbReference>
<gene>
    <name evidence="15" type="ORF">MIND_00619300</name>
</gene>
<evidence type="ECO:0000256" key="12">
    <source>
        <dbReference type="ARBA" id="ARBA00023242"/>
    </source>
</evidence>
<dbReference type="OrthoDB" id="67850at2759"/>
<keyword evidence="9" id="KW-0811">Translocation</keyword>
<evidence type="ECO:0000313" key="16">
    <source>
        <dbReference type="Proteomes" id="UP000636479"/>
    </source>
</evidence>
<organism evidence="15 16">
    <name type="scientific">Mycena indigotica</name>
    <dbReference type="NCBI Taxonomy" id="2126181"/>
    <lineage>
        <taxon>Eukaryota</taxon>
        <taxon>Fungi</taxon>
        <taxon>Dikarya</taxon>
        <taxon>Basidiomycota</taxon>
        <taxon>Agaricomycotina</taxon>
        <taxon>Agaricomycetes</taxon>
        <taxon>Agaricomycetidae</taxon>
        <taxon>Agaricales</taxon>
        <taxon>Marasmiineae</taxon>
        <taxon>Mycenaceae</taxon>
        <taxon>Mycena</taxon>
    </lineage>
</organism>
<keyword evidence="11 14" id="KW-0472">Membrane</keyword>
<feature type="region of interest" description="Disordered" evidence="13">
    <location>
        <begin position="1"/>
        <end position="40"/>
    </location>
</feature>
<keyword evidence="4" id="KW-0813">Transport</keyword>
<evidence type="ECO:0000256" key="4">
    <source>
        <dbReference type="ARBA" id="ARBA00022448"/>
    </source>
</evidence>
<evidence type="ECO:0000256" key="9">
    <source>
        <dbReference type="ARBA" id="ARBA00023010"/>
    </source>
</evidence>
<dbReference type="PANTHER" id="PTHR13269">
    <property type="entry name" value="NUCLEOPORIN NDC1"/>
    <property type="match status" value="1"/>
</dbReference>
<dbReference type="GO" id="GO:0051028">
    <property type="term" value="P:mRNA transport"/>
    <property type="evidence" value="ECO:0007669"/>
    <property type="project" value="UniProtKB-KW"/>
</dbReference>
<dbReference type="GO" id="GO:0030674">
    <property type="term" value="F:protein-macromolecule adaptor activity"/>
    <property type="evidence" value="ECO:0007669"/>
    <property type="project" value="TreeGrafter"/>
</dbReference>
<evidence type="ECO:0000256" key="5">
    <source>
        <dbReference type="ARBA" id="ARBA00022692"/>
    </source>
</evidence>
<keyword evidence="16" id="KW-1185">Reference proteome</keyword>
<evidence type="ECO:0000256" key="3">
    <source>
        <dbReference type="ARBA" id="ARBA00005760"/>
    </source>
</evidence>
<feature type="transmembrane region" description="Helical" evidence="14">
    <location>
        <begin position="55"/>
        <end position="73"/>
    </location>
</feature>
<dbReference type="GO" id="GO:0005816">
    <property type="term" value="C:spindle pole body"/>
    <property type="evidence" value="ECO:0007669"/>
    <property type="project" value="TreeGrafter"/>
</dbReference>
<name>A0A8H6SS55_9AGAR</name>
<dbReference type="GO" id="GO:0070762">
    <property type="term" value="C:nuclear pore transmembrane ring"/>
    <property type="evidence" value="ECO:0007669"/>
    <property type="project" value="TreeGrafter"/>
</dbReference>
<keyword evidence="6" id="KW-0509">mRNA transport</keyword>
<dbReference type="RefSeq" id="XP_037220864.1">
    <property type="nucleotide sequence ID" value="XM_037362943.1"/>
</dbReference>
<proteinExistence type="inferred from homology"/>
<accession>A0A8H6SS55</accession>
<evidence type="ECO:0000256" key="14">
    <source>
        <dbReference type="SAM" id="Phobius"/>
    </source>
</evidence>
<keyword evidence="12" id="KW-0539">Nucleus</keyword>
<dbReference type="InterPro" id="IPR019049">
    <property type="entry name" value="Nucleoporin_prot_Ndc1/Nup"/>
</dbReference>
<evidence type="ECO:0000256" key="13">
    <source>
        <dbReference type="SAM" id="MobiDB-lite"/>
    </source>
</evidence>
<evidence type="ECO:0000256" key="7">
    <source>
        <dbReference type="ARBA" id="ARBA00022927"/>
    </source>
</evidence>
<reference evidence="15" key="1">
    <citation type="submission" date="2020-05" db="EMBL/GenBank/DDBJ databases">
        <title>Mycena genomes resolve the evolution of fungal bioluminescence.</title>
        <authorList>
            <person name="Tsai I.J."/>
        </authorList>
    </citation>
    <scope>NUCLEOTIDE SEQUENCE</scope>
    <source>
        <strain evidence="15">171206Taipei</strain>
    </source>
</reference>
<feature type="transmembrane region" description="Helical" evidence="14">
    <location>
        <begin position="212"/>
        <end position="237"/>
    </location>
</feature>